<keyword evidence="2" id="KW-0288">FMN</keyword>
<evidence type="ECO:0000256" key="3">
    <source>
        <dbReference type="ARBA" id="ARBA00022857"/>
    </source>
</evidence>
<dbReference type="Gene3D" id="3.40.109.10">
    <property type="entry name" value="NADH Oxidase"/>
    <property type="match status" value="1"/>
</dbReference>
<reference evidence="6 7" key="1">
    <citation type="submission" date="2017-04" db="EMBL/GenBank/DDBJ databases">
        <authorList>
            <person name="Afonso C.L."/>
            <person name="Miller P.J."/>
            <person name="Scott M.A."/>
            <person name="Spackman E."/>
            <person name="Goraichik I."/>
            <person name="Dimitrov K.M."/>
            <person name="Suarez D.L."/>
            <person name="Swayne D.E."/>
        </authorList>
    </citation>
    <scope>NUCLEOTIDE SEQUENCE [LARGE SCALE GENOMIC DNA]</scope>
    <source>
        <strain evidence="6 7">DSM 43828</strain>
    </source>
</reference>
<dbReference type="Proteomes" id="UP000192674">
    <property type="component" value="Unassembled WGS sequence"/>
</dbReference>
<dbReference type="OrthoDB" id="9784375at2"/>
<organism evidence="6 7">
    <name type="scientific">Kibdelosporangium aridum</name>
    <dbReference type="NCBI Taxonomy" id="2030"/>
    <lineage>
        <taxon>Bacteria</taxon>
        <taxon>Bacillati</taxon>
        <taxon>Actinomycetota</taxon>
        <taxon>Actinomycetes</taxon>
        <taxon>Pseudonocardiales</taxon>
        <taxon>Pseudonocardiaceae</taxon>
        <taxon>Kibdelosporangium</taxon>
    </lineage>
</organism>
<evidence type="ECO:0000313" key="7">
    <source>
        <dbReference type="Proteomes" id="UP000192674"/>
    </source>
</evidence>
<keyword evidence="4" id="KW-0560">Oxidoreductase</keyword>
<dbReference type="PANTHER" id="PTHR43543">
    <property type="entry name" value="MALONIC SEMIALDEHYDE REDUCTASE RUTE-RELATED"/>
    <property type="match status" value="1"/>
</dbReference>
<dbReference type="AlphaFoldDB" id="A0A1W2FKN0"/>
<dbReference type="PANTHER" id="PTHR43543:SF1">
    <property type="entry name" value="MALONIC SEMIALDEHYDE REDUCTASE RUTE-RELATED"/>
    <property type="match status" value="1"/>
</dbReference>
<dbReference type="NCBIfam" id="NF003768">
    <property type="entry name" value="PRK05365.1"/>
    <property type="match status" value="1"/>
</dbReference>
<evidence type="ECO:0000259" key="5">
    <source>
        <dbReference type="Pfam" id="PF00881"/>
    </source>
</evidence>
<evidence type="ECO:0000256" key="4">
    <source>
        <dbReference type="ARBA" id="ARBA00023002"/>
    </source>
</evidence>
<feature type="domain" description="Nitroreductase" evidence="5">
    <location>
        <begin position="30"/>
        <end position="186"/>
    </location>
</feature>
<accession>A0A1W2FKN0</accession>
<evidence type="ECO:0000256" key="2">
    <source>
        <dbReference type="ARBA" id="ARBA00022643"/>
    </source>
</evidence>
<dbReference type="EMBL" id="FWXV01000008">
    <property type="protein sequence ID" value="SMD22491.1"/>
    <property type="molecule type" value="Genomic_DNA"/>
</dbReference>
<dbReference type="InterPro" id="IPR029479">
    <property type="entry name" value="Nitroreductase"/>
</dbReference>
<evidence type="ECO:0000256" key="1">
    <source>
        <dbReference type="ARBA" id="ARBA00022630"/>
    </source>
</evidence>
<dbReference type="InterPro" id="IPR050461">
    <property type="entry name" value="Nitroreductase_HadB/RutE"/>
</dbReference>
<dbReference type="SUPFAM" id="SSF55469">
    <property type="entry name" value="FMN-dependent nitroreductase-like"/>
    <property type="match status" value="1"/>
</dbReference>
<dbReference type="Pfam" id="PF00881">
    <property type="entry name" value="Nitroreductase"/>
    <property type="match status" value="1"/>
</dbReference>
<keyword evidence="3" id="KW-0521">NADP</keyword>
<gene>
    <name evidence="6" type="ORF">SAMN05661093_07455</name>
</gene>
<sequence length="209" mass="23362">MSGDTASLPDLQHVYALSPEAQKLLFTEAHTTYKFTDEPVSDDQLRAIYELLKWAPTGSNVSPLRILFVRSPEGKQRLLPHLTPPNKPQSDSAPVVAVLARDTEYTEHVPMLYPIVPGLREAYDARPELRDDHGIFNATLQAAYFVLAVRSVGLDAGPMKGFNPQGIDEEFFPTGRWKSILVVNLGKAAEDGWRERDARLDFEQVVDFA</sequence>
<dbReference type="RefSeq" id="WP_033389063.1">
    <property type="nucleotide sequence ID" value="NZ_FWXV01000008.1"/>
</dbReference>
<proteinExistence type="predicted"/>
<dbReference type="CDD" id="cd02148">
    <property type="entry name" value="RutE-like"/>
    <property type="match status" value="1"/>
</dbReference>
<protein>
    <submittedName>
        <fullName evidence="6">3-hydroxypropanoate dehydrogenase</fullName>
    </submittedName>
</protein>
<keyword evidence="7" id="KW-1185">Reference proteome</keyword>
<dbReference type="InterPro" id="IPR000415">
    <property type="entry name" value="Nitroreductase-like"/>
</dbReference>
<evidence type="ECO:0000313" key="6">
    <source>
        <dbReference type="EMBL" id="SMD22491.1"/>
    </source>
</evidence>
<dbReference type="InterPro" id="IPR023936">
    <property type="entry name" value="RutE-like"/>
</dbReference>
<dbReference type="GO" id="GO:0016491">
    <property type="term" value="F:oxidoreductase activity"/>
    <property type="evidence" value="ECO:0007669"/>
    <property type="project" value="UniProtKB-KW"/>
</dbReference>
<keyword evidence="1" id="KW-0285">Flavoprotein</keyword>
<name>A0A1W2FKN0_KIBAR</name>